<protein>
    <recommendedName>
        <fullName evidence="6">Ribosomal RNA small subunit methyltransferase G</fullName>
        <ecNumber evidence="6">2.1.1.-</ecNumber>
    </recommendedName>
    <alternativeName>
        <fullName evidence="6">16S rRNA 7-methylguanosine methyltransferase</fullName>
        <shortName evidence="6">16S rRNA m7G methyltransferase</shortName>
    </alternativeName>
</protein>
<keyword evidence="2 6" id="KW-0698">rRNA processing</keyword>
<comment type="subcellular location">
    <subcellularLocation>
        <location evidence="6">Cytoplasm</location>
    </subcellularLocation>
</comment>
<dbReference type="Gene3D" id="3.40.50.150">
    <property type="entry name" value="Vaccinia Virus protein VP39"/>
    <property type="match status" value="1"/>
</dbReference>
<dbReference type="AlphaFoldDB" id="A0A9X3PA78"/>
<comment type="function">
    <text evidence="6">Specifically methylates the N7 position of a guanine in 16S rRNA.</text>
</comment>
<dbReference type="EC" id="2.1.1.-" evidence="6"/>
<feature type="binding site" evidence="6">
    <location>
        <position position="155"/>
    </location>
    <ligand>
        <name>S-adenosyl-L-methionine</name>
        <dbReference type="ChEBI" id="CHEBI:59789"/>
    </ligand>
</feature>
<keyword evidence="1 6" id="KW-0963">Cytoplasm</keyword>
<feature type="binding site" evidence="6">
    <location>
        <position position="89"/>
    </location>
    <ligand>
        <name>S-adenosyl-L-methionine</name>
        <dbReference type="ChEBI" id="CHEBI:59789"/>
    </ligand>
</feature>
<reference evidence="7" key="1">
    <citation type="submission" date="2022-12" db="EMBL/GenBank/DDBJ databases">
        <title>Gycomyces niveus sp.nov.,a novel actinomycete isolated from soil in Shouguan.</title>
        <authorList>
            <person name="Yang X."/>
        </authorList>
    </citation>
    <scope>NUCLEOTIDE SEQUENCE</scope>
    <source>
        <strain evidence="7">NEAU-A15</strain>
    </source>
</reference>
<dbReference type="PANTHER" id="PTHR31760">
    <property type="entry name" value="S-ADENOSYL-L-METHIONINE-DEPENDENT METHYLTRANSFERASES SUPERFAMILY PROTEIN"/>
    <property type="match status" value="1"/>
</dbReference>
<dbReference type="GO" id="GO:0005829">
    <property type="term" value="C:cytosol"/>
    <property type="evidence" value="ECO:0007669"/>
    <property type="project" value="TreeGrafter"/>
</dbReference>
<keyword evidence="3 6" id="KW-0489">Methyltransferase</keyword>
<dbReference type="Pfam" id="PF02527">
    <property type="entry name" value="GidB"/>
    <property type="match status" value="1"/>
</dbReference>
<name>A0A9X3PA78_9ACTN</name>
<evidence type="ECO:0000256" key="4">
    <source>
        <dbReference type="ARBA" id="ARBA00022679"/>
    </source>
</evidence>
<keyword evidence="5 6" id="KW-0949">S-adenosyl-L-methionine</keyword>
<gene>
    <name evidence="6 7" type="primary">rsmG</name>
    <name evidence="7" type="ORF">O1R50_16525</name>
</gene>
<dbReference type="SUPFAM" id="SSF53335">
    <property type="entry name" value="S-adenosyl-L-methionine-dependent methyltransferases"/>
    <property type="match status" value="1"/>
</dbReference>
<evidence type="ECO:0000256" key="5">
    <source>
        <dbReference type="ARBA" id="ARBA00022691"/>
    </source>
</evidence>
<evidence type="ECO:0000256" key="2">
    <source>
        <dbReference type="ARBA" id="ARBA00022552"/>
    </source>
</evidence>
<keyword evidence="8" id="KW-1185">Reference proteome</keyword>
<evidence type="ECO:0000256" key="6">
    <source>
        <dbReference type="HAMAP-Rule" id="MF_00074"/>
    </source>
</evidence>
<dbReference type="PANTHER" id="PTHR31760:SF0">
    <property type="entry name" value="S-ADENOSYL-L-METHIONINE-DEPENDENT METHYLTRANSFERASES SUPERFAMILY PROTEIN"/>
    <property type="match status" value="1"/>
</dbReference>
<evidence type="ECO:0000256" key="1">
    <source>
        <dbReference type="ARBA" id="ARBA00022490"/>
    </source>
</evidence>
<evidence type="ECO:0000313" key="7">
    <source>
        <dbReference type="EMBL" id="MDA1361237.1"/>
    </source>
</evidence>
<dbReference type="NCBIfam" id="TIGR00138">
    <property type="entry name" value="rsmG_gidB"/>
    <property type="match status" value="1"/>
</dbReference>
<dbReference type="EMBL" id="JAPZVP010000013">
    <property type="protein sequence ID" value="MDA1361237.1"/>
    <property type="molecule type" value="Genomic_DNA"/>
</dbReference>
<dbReference type="InterPro" id="IPR003682">
    <property type="entry name" value="rRNA_ssu_MeTfrase_G"/>
</dbReference>
<dbReference type="Proteomes" id="UP001146067">
    <property type="component" value="Unassembled WGS sequence"/>
</dbReference>
<dbReference type="RefSeq" id="WP_270111221.1">
    <property type="nucleotide sequence ID" value="NZ_JAPZVP010000013.1"/>
</dbReference>
<sequence length="233" mass="24364">MTEEPTGSESAEANVSRETLASVFGAGDPESAGERIALAEAYVGLLSTIGIERGLIGPREVPRLWGRHVLSSAVVEELIPEKSDVLDVGSGGGLPGIPLAIARPDLWVTLVEPMQRRVDFLTEVIEALGISNVEVLRARAAEVDPKGQADIVVSRAVAPLAKLVGWCLPLARVGGAMLAIKGQGASLEVTESGGLIKRAGGGKASILTCGESKLSEQDEFTIPATVVKIERIR</sequence>
<accession>A0A9X3PA78</accession>
<dbReference type="InterPro" id="IPR029063">
    <property type="entry name" value="SAM-dependent_MTases_sf"/>
</dbReference>
<dbReference type="CDD" id="cd02440">
    <property type="entry name" value="AdoMet_MTases"/>
    <property type="match status" value="1"/>
</dbReference>
<proteinExistence type="inferred from homology"/>
<organism evidence="7 8">
    <name type="scientific">Glycomyces luteolus</name>
    <dbReference type="NCBI Taxonomy" id="2670330"/>
    <lineage>
        <taxon>Bacteria</taxon>
        <taxon>Bacillati</taxon>
        <taxon>Actinomycetota</taxon>
        <taxon>Actinomycetes</taxon>
        <taxon>Glycomycetales</taxon>
        <taxon>Glycomycetaceae</taxon>
        <taxon>Glycomyces</taxon>
    </lineage>
</organism>
<comment type="similarity">
    <text evidence="6">Belongs to the methyltransferase superfamily. RNA methyltransferase RsmG family.</text>
</comment>
<feature type="binding site" evidence="6">
    <location>
        <position position="94"/>
    </location>
    <ligand>
        <name>S-adenosyl-L-methionine</name>
        <dbReference type="ChEBI" id="CHEBI:59789"/>
    </ligand>
</feature>
<comment type="caution">
    <text evidence="6">Lacks conserved residue(s) required for the propagation of feature annotation.</text>
</comment>
<keyword evidence="4 6" id="KW-0808">Transferase</keyword>
<evidence type="ECO:0000256" key="3">
    <source>
        <dbReference type="ARBA" id="ARBA00022603"/>
    </source>
</evidence>
<evidence type="ECO:0000313" key="8">
    <source>
        <dbReference type="Proteomes" id="UP001146067"/>
    </source>
</evidence>
<dbReference type="GO" id="GO:0070043">
    <property type="term" value="F:rRNA (guanine-N7-)-methyltransferase activity"/>
    <property type="evidence" value="ECO:0007669"/>
    <property type="project" value="UniProtKB-UniRule"/>
</dbReference>
<comment type="caution">
    <text evidence="7">The sequence shown here is derived from an EMBL/GenBank/DDBJ whole genome shotgun (WGS) entry which is preliminary data.</text>
</comment>
<dbReference type="HAMAP" id="MF_00074">
    <property type="entry name" value="16SrRNA_methyltr_G"/>
    <property type="match status" value="1"/>
</dbReference>